<keyword evidence="3" id="KW-1185">Reference proteome</keyword>
<evidence type="ECO:0000313" key="3">
    <source>
        <dbReference type="Proteomes" id="UP000015106"/>
    </source>
</evidence>
<protein>
    <submittedName>
        <fullName evidence="2">Uncharacterized protein</fullName>
    </submittedName>
</protein>
<dbReference type="Gramene" id="TuG1812G0400001309.01.T01">
    <property type="protein sequence ID" value="TuG1812G0400001309.01.T01"/>
    <property type="gene ID" value="TuG1812G0400001309.01"/>
</dbReference>
<reference evidence="3" key="1">
    <citation type="journal article" date="2013" name="Nature">
        <title>Draft genome of the wheat A-genome progenitor Triticum urartu.</title>
        <authorList>
            <person name="Ling H.Q."/>
            <person name="Zhao S."/>
            <person name="Liu D."/>
            <person name="Wang J."/>
            <person name="Sun H."/>
            <person name="Zhang C."/>
            <person name="Fan H."/>
            <person name="Li D."/>
            <person name="Dong L."/>
            <person name="Tao Y."/>
            <person name="Gao C."/>
            <person name="Wu H."/>
            <person name="Li Y."/>
            <person name="Cui Y."/>
            <person name="Guo X."/>
            <person name="Zheng S."/>
            <person name="Wang B."/>
            <person name="Yu K."/>
            <person name="Liang Q."/>
            <person name="Yang W."/>
            <person name="Lou X."/>
            <person name="Chen J."/>
            <person name="Feng M."/>
            <person name="Jian J."/>
            <person name="Zhang X."/>
            <person name="Luo G."/>
            <person name="Jiang Y."/>
            <person name="Liu J."/>
            <person name="Wang Z."/>
            <person name="Sha Y."/>
            <person name="Zhang B."/>
            <person name="Wu H."/>
            <person name="Tang D."/>
            <person name="Shen Q."/>
            <person name="Xue P."/>
            <person name="Zou S."/>
            <person name="Wang X."/>
            <person name="Liu X."/>
            <person name="Wang F."/>
            <person name="Yang Y."/>
            <person name="An X."/>
            <person name="Dong Z."/>
            <person name="Zhang K."/>
            <person name="Zhang X."/>
            <person name="Luo M.C."/>
            <person name="Dvorak J."/>
            <person name="Tong Y."/>
            <person name="Wang J."/>
            <person name="Yang H."/>
            <person name="Li Z."/>
            <person name="Wang D."/>
            <person name="Zhang A."/>
            <person name="Wang J."/>
        </authorList>
    </citation>
    <scope>NUCLEOTIDE SEQUENCE</scope>
    <source>
        <strain evidence="3">cv. G1812</strain>
    </source>
</reference>
<name>A0A8R7U6D4_TRIUA</name>
<evidence type="ECO:0000256" key="1">
    <source>
        <dbReference type="SAM" id="MobiDB-lite"/>
    </source>
</evidence>
<proteinExistence type="predicted"/>
<dbReference type="EnsemblPlants" id="TuG1812G0400001309.01.T01">
    <property type="protein sequence ID" value="TuG1812G0400001309.01.T01"/>
    <property type="gene ID" value="TuG1812G0400001309.01"/>
</dbReference>
<accession>A0A8R7U6D4</accession>
<dbReference type="AlphaFoldDB" id="A0A8R7U6D4"/>
<sequence length="98" mass="10636">MPLLRLCLLPPPPTGRRASGPRAARLPFPSPPGTTVPPWSWPFSEACDWWRCSGFGIVLLQMIANTQNDEIIAPVLDELLLLENTTANKGGLCNSAVI</sequence>
<reference evidence="2" key="2">
    <citation type="submission" date="2018-03" db="EMBL/GenBank/DDBJ databases">
        <title>The Triticum urartu genome reveals the dynamic nature of wheat genome evolution.</title>
        <authorList>
            <person name="Ling H."/>
            <person name="Ma B."/>
            <person name="Shi X."/>
            <person name="Liu H."/>
            <person name="Dong L."/>
            <person name="Sun H."/>
            <person name="Cao Y."/>
            <person name="Gao Q."/>
            <person name="Zheng S."/>
            <person name="Li Y."/>
            <person name="Yu Y."/>
            <person name="Du H."/>
            <person name="Qi M."/>
            <person name="Li Y."/>
            <person name="Yu H."/>
            <person name="Cui Y."/>
            <person name="Wang N."/>
            <person name="Chen C."/>
            <person name="Wu H."/>
            <person name="Zhao Y."/>
            <person name="Zhang J."/>
            <person name="Li Y."/>
            <person name="Zhou W."/>
            <person name="Zhang B."/>
            <person name="Hu W."/>
            <person name="Eijk M."/>
            <person name="Tang J."/>
            <person name="Witsenboer H."/>
            <person name="Zhao S."/>
            <person name="Li Z."/>
            <person name="Zhang A."/>
            <person name="Wang D."/>
            <person name="Liang C."/>
        </authorList>
    </citation>
    <scope>NUCLEOTIDE SEQUENCE [LARGE SCALE GENOMIC DNA]</scope>
    <source>
        <strain evidence="2">cv. G1812</strain>
    </source>
</reference>
<evidence type="ECO:0000313" key="2">
    <source>
        <dbReference type="EnsemblPlants" id="TuG1812G0400001309.01.T01"/>
    </source>
</evidence>
<feature type="region of interest" description="Disordered" evidence="1">
    <location>
        <begin position="9"/>
        <end position="30"/>
    </location>
</feature>
<organism evidence="2 3">
    <name type="scientific">Triticum urartu</name>
    <name type="common">Red wild einkorn</name>
    <name type="synonym">Crithodium urartu</name>
    <dbReference type="NCBI Taxonomy" id="4572"/>
    <lineage>
        <taxon>Eukaryota</taxon>
        <taxon>Viridiplantae</taxon>
        <taxon>Streptophyta</taxon>
        <taxon>Embryophyta</taxon>
        <taxon>Tracheophyta</taxon>
        <taxon>Spermatophyta</taxon>
        <taxon>Magnoliopsida</taxon>
        <taxon>Liliopsida</taxon>
        <taxon>Poales</taxon>
        <taxon>Poaceae</taxon>
        <taxon>BOP clade</taxon>
        <taxon>Pooideae</taxon>
        <taxon>Triticodae</taxon>
        <taxon>Triticeae</taxon>
        <taxon>Triticinae</taxon>
        <taxon>Triticum</taxon>
    </lineage>
</organism>
<dbReference type="Proteomes" id="UP000015106">
    <property type="component" value="Chromosome 4"/>
</dbReference>
<reference evidence="2" key="3">
    <citation type="submission" date="2022-06" db="UniProtKB">
        <authorList>
            <consortium name="EnsemblPlants"/>
        </authorList>
    </citation>
    <scope>IDENTIFICATION</scope>
</reference>